<name>A0A060YCU8_ONCMY</name>
<dbReference type="GO" id="GO:0003995">
    <property type="term" value="F:acyl-CoA dehydrogenase activity"/>
    <property type="evidence" value="ECO:0007669"/>
    <property type="project" value="TreeGrafter"/>
</dbReference>
<evidence type="ECO:0000256" key="2">
    <source>
        <dbReference type="ARBA" id="ARBA00022630"/>
    </source>
</evidence>
<dbReference type="Gene3D" id="2.40.110.10">
    <property type="entry name" value="Butyryl-CoA Dehydrogenase, subunit A, domain 2"/>
    <property type="match status" value="1"/>
</dbReference>
<dbReference type="EMBL" id="FR909779">
    <property type="protein sequence ID" value="CDQ89733.1"/>
    <property type="molecule type" value="Genomic_DNA"/>
</dbReference>
<protein>
    <recommendedName>
        <fullName evidence="4">Acyl-CoA dehydrogenase/oxidase C-terminal domain-containing protein</fullName>
    </recommendedName>
</protein>
<accession>A0A060YCU8</accession>
<dbReference type="InterPro" id="IPR046373">
    <property type="entry name" value="Acyl-CoA_Oxase/DH_mid-dom_sf"/>
</dbReference>
<evidence type="ECO:0000313" key="5">
    <source>
        <dbReference type="EMBL" id="CDQ89733.1"/>
    </source>
</evidence>
<dbReference type="AlphaFoldDB" id="A0A060YCU8"/>
<reference evidence="5" key="2">
    <citation type="submission" date="2014-03" db="EMBL/GenBank/DDBJ databases">
        <authorList>
            <person name="Genoscope - CEA"/>
        </authorList>
    </citation>
    <scope>NUCLEOTIDE SEQUENCE</scope>
</reference>
<dbReference type="SUPFAM" id="SSF47203">
    <property type="entry name" value="Acyl-CoA dehydrogenase C-terminal domain-like"/>
    <property type="match status" value="1"/>
</dbReference>
<gene>
    <name evidence="5" type="ORF">GSONMT00017745001</name>
</gene>
<sequence>MCFCPPACEVSFDNCPVPVENVIGEVGGGFKVAMNILNSGRFSMGSAGSGMIKKLIEMTAEYAGSRKQFGKNLSEFGMIQEKFAVMAQNAFVMESMAYLTAGMMDRPGVPDCSLEAAMVKVLFLPLYWGVTTTVTKITTATTNTTNTAATANTAAPTNTAATT</sequence>
<comment type="cofactor">
    <cofactor evidence="1">
        <name>FAD</name>
        <dbReference type="ChEBI" id="CHEBI:57692"/>
    </cofactor>
</comment>
<feature type="non-terminal residue" evidence="5">
    <location>
        <position position="163"/>
    </location>
</feature>
<dbReference type="PANTHER" id="PTHR43884:SF9">
    <property type="entry name" value="COMPLEX I ASSEMBLY FACTOR ACAD9, MITOCHONDRIAL"/>
    <property type="match status" value="1"/>
</dbReference>
<dbReference type="Proteomes" id="UP000193380">
    <property type="component" value="Unassembled WGS sequence"/>
</dbReference>
<keyword evidence="2" id="KW-0285">Flavoprotein</keyword>
<dbReference type="Pfam" id="PF00441">
    <property type="entry name" value="Acyl-CoA_dh_1"/>
    <property type="match status" value="1"/>
</dbReference>
<organism evidence="5 6">
    <name type="scientific">Oncorhynchus mykiss</name>
    <name type="common">Rainbow trout</name>
    <name type="synonym">Salmo gairdneri</name>
    <dbReference type="NCBI Taxonomy" id="8022"/>
    <lineage>
        <taxon>Eukaryota</taxon>
        <taxon>Metazoa</taxon>
        <taxon>Chordata</taxon>
        <taxon>Craniata</taxon>
        <taxon>Vertebrata</taxon>
        <taxon>Euteleostomi</taxon>
        <taxon>Actinopterygii</taxon>
        <taxon>Neopterygii</taxon>
        <taxon>Teleostei</taxon>
        <taxon>Protacanthopterygii</taxon>
        <taxon>Salmoniformes</taxon>
        <taxon>Salmonidae</taxon>
        <taxon>Salmoninae</taxon>
        <taxon>Oncorhynchus</taxon>
    </lineage>
</organism>
<dbReference type="PaxDb" id="8022-A0A060YCU8"/>
<evidence type="ECO:0000256" key="3">
    <source>
        <dbReference type="ARBA" id="ARBA00022827"/>
    </source>
</evidence>
<evidence type="ECO:0000313" key="6">
    <source>
        <dbReference type="Proteomes" id="UP000193380"/>
    </source>
</evidence>
<feature type="domain" description="Acyl-CoA dehydrogenase/oxidase C-terminal" evidence="4">
    <location>
        <begin position="27"/>
        <end position="128"/>
    </location>
</feature>
<dbReference type="Gene3D" id="1.20.140.10">
    <property type="entry name" value="Butyryl-CoA Dehydrogenase, subunit A, domain 3"/>
    <property type="match status" value="1"/>
</dbReference>
<evidence type="ECO:0000259" key="4">
    <source>
        <dbReference type="Pfam" id="PF00441"/>
    </source>
</evidence>
<proteinExistence type="predicted"/>
<dbReference type="STRING" id="8022.A0A060YCU8"/>
<dbReference type="InterPro" id="IPR036250">
    <property type="entry name" value="AcylCo_DH-like_C"/>
</dbReference>
<dbReference type="PANTHER" id="PTHR43884">
    <property type="entry name" value="ACYL-COA DEHYDROGENASE"/>
    <property type="match status" value="1"/>
</dbReference>
<keyword evidence="3" id="KW-0274">FAD</keyword>
<reference evidence="5" key="1">
    <citation type="journal article" date="2014" name="Nat. Commun.">
        <title>The rainbow trout genome provides novel insights into evolution after whole-genome duplication in vertebrates.</title>
        <authorList>
            <person name="Berthelot C."/>
            <person name="Brunet F."/>
            <person name="Chalopin D."/>
            <person name="Juanchich A."/>
            <person name="Bernard M."/>
            <person name="Noel B."/>
            <person name="Bento P."/>
            <person name="Da Silva C."/>
            <person name="Labadie K."/>
            <person name="Alberti A."/>
            <person name="Aury J.M."/>
            <person name="Louis A."/>
            <person name="Dehais P."/>
            <person name="Bardou P."/>
            <person name="Montfort J."/>
            <person name="Klopp C."/>
            <person name="Cabau C."/>
            <person name="Gaspin C."/>
            <person name="Thorgaard G.H."/>
            <person name="Boussaha M."/>
            <person name="Quillet E."/>
            <person name="Guyomard R."/>
            <person name="Galiana D."/>
            <person name="Bobe J."/>
            <person name="Volff J.N."/>
            <person name="Genet C."/>
            <person name="Wincker P."/>
            <person name="Jaillon O."/>
            <person name="Roest Crollius H."/>
            <person name="Guiguen Y."/>
        </authorList>
    </citation>
    <scope>NUCLEOTIDE SEQUENCE [LARGE SCALE GENOMIC DNA]</scope>
</reference>
<evidence type="ECO:0000256" key="1">
    <source>
        <dbReference type="ARBA" id="ARBA00001974"/>
    </source>
</evidence>
<dbReference type="InterPro" id="IPR009075">
    <property type="entry name" value="AcylCo_DH/oxidase_C"/>
</dbReference>